<protein>
    <submittedName>
        <fullName evidence="3">Uncharacterized protein</fullName>
    </submittedName>
</protein>
<feature type="compositionally biased region" description="Basic and acidic residues" evidence="1">
    <location>
        <begin position="19"/>
        <end position="30"/>
    </location>
</feature>
<gene>
    <name evidence="3" type="ORF">JOE61_002812</name>
</gene>
<feature type="region of interest" description="Disordered" evidence="1">
    <location>
        <begin position="1"/>
        <end position="59"/>
    </location>
</feature>
<organism evidence="3 4">
    <name type="scientific">Nocardioides salarius</name>
    <dbReference type="NCBI Taxonomy" id="374513"/>
    <lineage>
        <taxon>Bacteria</taxon>
        <taxon>Bacillati</taxon>
        <taxon>Actinomycetota</taxon>
        <taxon>Actinomycetes</taxon>
        <taxon>Propionibacteriales</taxon>
        <taxon>Nocardioidaceae</taxon>
        <taxon>Nocardioides</taxon>
    </lineage>
</organism>
<evidence type="ECO:0000256" key="1">
    <source>
        <dbReference type="SAM" id="MobiDB-lite"/>
    </source>
</evidence>
<sequence>MSNQDPHAGGTGRHRQHHERPPAGHVRGDHPVGASTDPSMGFGTSPEDRLHLPETPLDSGRRTGSTIWLLVALAVVAVLVAALVVALL</sequence>
<dbReference type="Proteomes" id="UP000732378">
    <property type="component" value="Unassembled WGS sequence"/>
</dbReference>
<name>A0ABS2MCT8_9ACTN</name>
<keyword evidence="2" id="KW-0472">Membrane</keyword>
<accession>A0ABS2MCT8</accession>
<reference evidence="3 4" key="1">
    <citation type="submission" date="2021-01" db="EMBL/GenBank/DDBJ databases">
        <title>Sequencing the genomes of 1000 actinobacteria strains.</title>
        <authorList>
            <person name="Klenk H.-P."/>
        </authorList>
    </citation>
    <scope>NUCLEOTIDE SEQUENCE [LARGE SCALE GENOMIC DNA]</scope>
    <source>
        <strain evidence="3 4">DSM 18239</strain>
    </source>
</reference>
<evidence type="ECO:0000256" key="2">
    <source>
        <dbReference type="SAM" id="Phobius"/>
    </source>
</evidence>
<keyword evidence="2" id="KW-1133">Transmembrane helix</keyword>
<evidence type="ECO:0000313" key="3">
    <source>
        <dbReference type="EMBL" id="MBM7508998.1"/>
    </source>
</evidence>
<dbReference type="RefSeq" id="WP_193668528.1">
    <property type="nucleotide sequence ID" value="NZ_JACDTV010000005.1"/>
</dbReference>
<comment type="caution">
    <text evidence="3">The sequence shown here is derived from an EMBL/GenBank/DDBJ whole genome shotgun (WGS) entry which is preliminary data.</text>
</comment>
<evidence type="ECO:0000313" key="4">
    <source>
        <dbReference type="Proteomes" id="UP000732378"/>
    </source>
</evidence>
<keyword evidence="2" id="KW-0812">Transmembrane</keyword>
<proteinExistence type="predicted"/>
<keyword evidence="4" id="KW-1185">Reference proteome</keyword>
<feature type="transmembrane region" description="Helical" evidence="2">
    <location>
        <begin position="67"/>
        <end position="87"/>
    </location>
</feature>
<dbReference type="EMBL" id="JAFBBZ010000001">
    <property type="protein sequence ID" value="MBM7508998.1"/>
    <property type="molecule type" value="Genomic_DNA"/>
</dbReference>